<reference evidence="1 2" key="1">
    <citation type="journal article" date="2018" name="Sci. Rep.">
        <title>Comparative analysis of the Pocillopora damicornis genome highlights role of immune system in coral evolution.</title>
        <authorList>
            <person name="Cunning R."/>
            <person name="Bay R.A."/>
            <person name="Gillette P."/>
            <person name="Baker A.C."/>
            <person name="Traylor-Knowles N."/>
        </authorList>
    </citation>
    <scope>NUCLEOTIDE SEQUENCE [LARGE SCALE GENOMIC DNA]</scope>
    <source>
        <strain evidence="1">RSMAS</strain>
        <tissue evidence="1">Whole animal</tissue>
    </source>
</reference>
<accession>A0A3M6UYK8</accession>
<proteinExistence type="predicted"/>
<dbReference type="Proteomes" id="UP000275408">
    <property type="component" value="Unassembled WGS sequence"/>
</dbReference>
<keyword evidence="2" id="KW-1185">Reference proteome</keyword>
<organism evidence="1 2">
    <name type="scientific">Pocillopora damicornis</name>
    <name type="common">Cauliflower coral</name>
    <name type="synonym">Millepora damicornis</name>
    <dbReference type="NCBI Taxonomy" id="46731"/>
    <lineage>
        <taxon>Eukaryota</taxon>
        <taxon>Metazoa</taxon>
        <taxon>Cnidaria</taxon>
        <taxon>Anthozoa</taxon>
        <taxon>Hexacorallia</taxon>
        <taxon>Scleractinia</taxon>
        <taxon>Astrocoeniina</taxon>
        <taxon>Pocilloporidae</taxon>
        <taxon>Pocillopora</taxon>
    </lineage>
</organism>
<name>A0A3M6UYK8_POCDA</name>
<comment type="caution">
    <text evidence="1">The sequence shown here is derived from an EMBL/GenBank/DDBJ whole genome shotgun (WGS) entry which is preliminary data.</text>
</comment>
<dbReference type="EMBL" id="RCHS01000482">
    <property type="protein sequence ID" value="RMX58614.1"/>
    <property type="molecule type" value="Genomic_DNA"/>
</dbReference>
<gene>
    <name evidence="1" type="ORF">pdam_00006461</name>
</gene>
<evidence type="ECO:0000313" key="2">
    <source>
        <dbReference type="Proteomes" id="UP000275408"/>
    </source>
</evidence>
<protein>
    <submittedName>
        <fullName evidence="1">Uncharacterized protein</fullName>
    </submittedName>
</protein>
<evidence type="ECO:0000313" key="1">
    <source>
        <dbReference type="EMBL" id="RMX58614.1"/>
    </source>
</evidence>
<sequence>MTHKQILVIRQVTFNRQNMYVQDVKYAMLRGSSSRQLEDVQSPFQRALDHLSKVLSWVGL</sequence>
<dbReference type="AlphaFoldDB" id="A0A3M6UYK8"/>